<sequence>MLPHHFEPTRHTIYLHTNLSHYRTPAHLPLSNNCTREYFTTTTNSISFCLMMHRVLSFWAASAIAVPSSWMSESISRLSMSHVCFIEKILAKSRTRESISTIG</sequence>
<proteinExistence type="predicted"/>
<name>A0A3M7R6I5_BRAPC</name>
<keyword evidence="2" id="KW-1185">Reference proteome</keyword>
<dbReference type="EMBL" id="REGN01004161">
    <property type="protein sequence ID" value="RNA18868.1"/>
    <property type="molecule type" value="Genomic_DNA"/>
</dbReference>
<dbReference type="AlphaFoldDB" id="A0A3M7R6I5"/>
<comment type="caution">
    <text evidence="1">The sequence shown here is derived from an EMBL/GenBank/DDBJ whole genome shotgun (WGS) entry which is preliminary data.</text>
</comment>
<organism evidence="1 2">
    <name type="scientific">Brachionus plicatilis</name>
    <name type="common">Marine rotifer</name>
    <name type="synonym">Brachionus muelleri</name>
    <dbReference type="NCBI Taxonomy" id="10195"/>
    <lineage>
        <taxon>Eukaryota</taxon>
        <taxon>Metazoa</taxon>
        <taxon>Spiralia</taxon>
        <taxon>Gnathifera</taxon>
        <taxon>Rotifera</taxon>
        <taxon>Eurotatoria</taxon>
        <taxon>Monogononta</taxon>
        <taxon>Pseudotrocha</taxon>
        <taxon>Ploima</taxon>
        <taxon>Brachionidae</taxon>
        <taxon>Brachionus</taxon>
    </lineage>
</organism>
<reference evidence="1 2" key="1">
    <citation type="journal article" date="2018" name="Sci. Rep.">
        <title>Genomic signatures of local adaptation to the degree of environmental predictability in rotifers.</title>
        <authorList>
            <person name="Franch-Gras L."/>
            <person name="Hahn C."/>
            <person name="Garcia-Roger E.M."/>
            <person name="Carmona M.J."/>
            <person name="Serra M."/>
            <person name="Gomez A."/>
        </authorList>
    </citation>
    <scope>NUCLEOTIDE SEQUENCE [LARGE SCALE GENOMIC DNA]</scope>
    <source>
        <strain evidence="1">HYR1</strain>
    </source>
</reference>
<accession>A0A3M7R6I5</accession>
<gene>
    <name evidence="1" type="ORF">BpHYR1_014290</name>
</gene>
<evidence type="ECO:0000313" key="1">
    <source>
        <dbReference type="EMBL" id="RNA18868.1"/>
    </source>
</evidence>
<protein>
    <submittedName>
        <fullName evidence="1">Uncharacterized protein</fullName>
    </submittedName>
</protein>
<evidence type="ECO:0000313" key="2">
    <source>
        <dbReference type="Proteomes" id="UP000276133"/>
    </source>
</evidence>
<dbReference type="Proteomes" id="UP000276133">
    <property type="component" value="Unassembled WGS sequence"/>
</dbReference>